<comment type="similarity">
    <text evidence="2">Belongs to the AB hydrolase superfamily. Epoxide hydrolase family.</text>
</comment>
<dbReference type="InterPro" id="IPR029058">
    <property type="entry name" value="AB_hydrolase_fold"/>
</dbReference>
<dbReference type="AlphaFoldDB" id="A0A8K0UHK0"/>
<evidence type="ECO:0000259" key="4">
    <source>
        <dbReference type="Pfam" id="PF00561"/>
    </source>
</evidence>
<gene>
    <name evidence="5" type="ORF">BXZ70DRAFT_1046171</name>
</gene>
<accession>A0A8K0UHK0</accession>
<evidence type="ECO:0000256" key="3">
    <source>
        <dbReference type="SAM" id="MobiDB-lite"/>
    </source>
</evidence>
<keyword evidence="1" id="KW-0378">Hydrolase</keyword>
<keyword evidence="6" id="KW-1185">Reference proteome</keyword>
<dbReference type="InterPro" id="IPR000639">
    <property type="entry name" value="Epox_hydrolase-like"/>
</dbReference>
<dbReference type="Proteomes" id="UP000813824">
    <property type="component" value="Unassembled WGS sequence"/>
</dbReference>
<protein>
    <submittedName>
        <fullName evidence="5">Alpha/beta-hydrolase</fullName>
    </submittedName>
</protein>
<dbReference type="SUPFAM" id="SSF53474">
    <property type="entry name" value="alpha/beta-Hydrolases"/>
    <property type="match status" value="1"/>
</dbReference>
<organism evidence="5 6">
    <name type="scientific">Cristinia sonorae</name>
    <dbReference type="NCBI Taxonomy" id="1940300"/>
    <lineage>
        <taxon>Eukaryota</taxon>
        <taxon>Fungi</taxon>
        <taxon>Dikarya</taxon>
        <taxon>Basidiomycota</taxon>
        <taxon>Agaricomycotina</taxon>
        <taxon>Agaricomycetes</taxon>
        <taxon>Agaricomycetidae</taxon>
        <taxon>Agaricales</taxon>
        <taxon>Pleurotineae</taxon>
        <taxon>Stephanosporaceae</taxon>
        <taxon>Cristinia</taxon>
    </lineage>
</organism>
<dbReference type="GO" id="GO:0016787">
    <property type="term" value="F:hydrolase activity"/>
    <property type="evidence" value="ECO:0007669"/>
    <property type="project" value="UniProtKB-KW"/>
</dbReference>
<dbReference type="Pfam" id="PF00561">
    <property type="entry name" value="Abhydrolase_1"/>
    <property type="match status" value="1"/>
</dbReference>
<evidence type="ECO:0000256" key="2">
    <source>
        <dbReference type="ARBA" id="ARBA00038334"/>
    </source>
</evidence>
<feature type="domain" description="AB hydrolase-1" evidence="4">
    <location>
        <begin position="75"/>
        <end position="406"/>
    </location>
</feature>
<dbReference type="OrthoDB" id="6431331at2759"/>
<evidence type="ECO:0000313" key="5">
    <source>
        <dbReference type="EMBL" id="KAH8084341.1"/>
    </source>
</evidence>
<dbReference type="Gene3D" id="3.40.50.1820">
    <property type="entry name" value="alpha/beta hydrolase"/>
    <property type="match status" value="1"/>
</dbReference>
<dbReference type="PANTHER" id="PTHR43329">
    <property type="entry name" value="EPOXIDE HYDROLASE"/>
    <property type="match status" value="1"/>
</dbReference>
<feature type="region of interest" description="Disordered" evidence="3">
    <location>
        <begin position="1"/>
        <end position="22"/>
    </location>
</feature>
<name>A0A8K0UHK0_9AGAR</name>
<proteinExistence type="inferred from homology"/>
<reference evidence="5" key="1">
    <citation type="journal article" date="2021" name="New Phytol.">
        <title>Evolutionary innovations through gain and loss of genes in the ectomycorrhizal Boletales.</title>
        <authorList>
            <person name="Wu G."/>
            <person name="Miyauchi S."/>
            <person name="Morin E."/>
            <person name="Kuo A."/>
            <person name="Drula E."/>
            <person name="Varga T."/>
            <person name="Kohler A."/>
            <person name="Feng B."/>
            <person name="Cao Y."/>
            <person name="Lipzen A."/>
            <person name="Daum C."/>
            <person name="Hundley H."/>
            <person name="Pangilinan J."/>
            <person name="Johnson J."/>
            <person name="Barry K."/>
            <person name="LaButti K."/>
            <person name="Ng V."/>
            <person name="Ahrendt S."/>
            <person name="Min B."/>
            <person name="Choi I.G."/>
            <person name="Park H."/>
            <person name="Plett J.M."/>
            <person name="Magnuson J."/>
            <person name="Spatafora J.W."/>
            <person name="Nagy L.G."/>
            <person name="Henrissat B."/>
            <person name="Grigoriev I.V."/>
            <person name="Yang Z.L."/>
            <person name="Xu J."/>
            <person name="Martin F.M."/>
        </authorList>
    </citation>
    <scope>NUCLEOTIDE SEQUENCE</scope>
    <source>
        <strain evidence="5">KKN 215</strain>
    </source>
</reference>
<comment type="caution">
    <text evidence="5">The sequence shown here is derived from an EMBL/GenBank/DDBJ whole genome shotgun (WGS) entry which is preliminary data.</text>
</comment>
<evidence type="ECO:0000313" key="6">
    <source>
        <dbReference type="Proteomes" id="UP000813824"/>
    </source>
</evidence>
<sequence>MGSLQPPELTRKTPQRNWERQDGSFNFHPNFPHLQISRMPKALPPVHLSPGIESKHIPVRDLNLHYLSSGDPASPLLILLHGFPELCYSWRRVIEPLARLGYFVVAPDSRGYGRTTSLDSPEKVVHYDDDIAPYSMLNLAHDVVALVYALGYRTCSAVIGHDFGSPVAAHVALIRPDIFKSVVMMSAPFTGPASLPFNVIDNPPTPESETPFWVLADRYLAQLDPPRKHYTAYFTTPEANTDMWNAPRGLHTFLRGYFYMKSADWSQNDPHPISIAEAGSMPHYYIMPADLTMPQVVEHDVPSPDEVAQNTWLSDAELAVFTAEYARTGFQGGLNRYRCMRDTRWVNEVAIFADRKIEVPAMFLSGKKDWGVYQYPGAVTKMKDEVCANMADGDFVLVDGAGHWVQQEQPDEVVKHIARFLKKSPTGADATYKDTGDMKQ</sequence>
<dbReference type="PRINTS" id="PR00412">
    <property type="entry name" value="EPOXHYDRLASE"/>
</dbReference>
<evidence type="ECO:0000256" key="1">
    <source>
        <dbReference type="ARBA" id="ARBA00022801"/>
    </source>
</evidence>
<dbReference type="InterPro" id="IPR000073">
    <property type="entry name" value="AB_hydrolase_1"/>
</dbReference>
<dbReference type="EMBL" id="JAEVFJ010000046">
    <property type="protein sequence ID" value="KAH8084341.1"/>
    <property type="molecule type" value="Genomic_DNA"/>
</dbReference>